<evidence type="ECO:0000313" key="1">
    <source>
        <dbReference type="EMBL" id="KKM98790.1"/>
    </source>
</evidence>
<organism evidence="1">
    <name type="scientific">marine sediment metagenome</name>
    <dbReference type="NCBI Taxonomy" id="412755"/>
    <lineage>
        <taxon>unclassified sequences</taxon>
        <taxon>metagenomes</taxon>
        <taxon>ecological metagenomes</taxon>
    </lineage>
</organism>
<dbReference type="AlphaFoldDB" id="A0A0F9PCS3"/>
<comment type="caution">
    <text evidence="1">The sequence shown here is derived from an EMBL/GenBank/DDBJ whole genome shotgun (WGS) entry which is preliminary data.</text>
</comment>
<proteinExistence type="predicted"/>
<dbReference type="EMBL" id="LAZR01005578">
    <property type="protein sequence ID" value="KKM98790.1"/>
    <property type="molecule type" value="Genomic_DNA"/>
</dbReference>
<sequence length="154" mass="17435">MTLRAWSPGVLAPAYHPAGRRRSQVHECGHHRAGRRQKAYLDDYHEKVRRLHVLSTHAVRQFLGTREEGDPRVDYLVGLEAFKNMANAQISCLLRLATEKLGVSQEDFLALAAEELGKQVETMQEDLAVIGWNEDGTIKLDLQAHLEKTKGWPL</sequence>
<reference evidence="1" key="1">
    <citation type="journal article" date="2015" name="Nature">
        <title>Complex archaea that bridge the gap between prokaryotes and eukaryotes.</title>
        <authorList>
            <person name="Spang A."/>
            <person name="Saw J.H."/>
            <person name="Jorgensen S.L."/>
            <person name="Zaremba-Niedzwiedzka K."/>
            <person name="Martijn J."/>
            <person name="Lind A.E."/>
            <person name="van Eijk R."/>
            <person name="Schleper C."/>
            <person name="Guy L."/>
            <person name="Ettema T.J."/>
        </authorList>
    </citation>
    <scope>NUCLEOTIDE SEQUENCE</scope>
</reference>
<gene>
    <name evidence="1" type="ORF">LCGC14_1154420</name>
</gene>
<protein>
    <submittedName>
        <fullName evidence="1">Uncharacterized protein</fullName>
    </submittedName>
</protein>
<accession>A0A0F9PCS3</accession>
<name>A0A0F9PCS3_9ZZZZ</name>